<keyword evidence="1" id="KW-0175">Coiled coil</keyword>
<evidence type="ECO:0000313" key="3">
    <source>
        <dbReference type="EMBL" id="KOO21363.1"/>
    </source>
</evidence>
<feature type="region of interest" description="Disordered" evidence="2">
    <location>
        <begin position="282"/>
        <end position="302"/>
    </location>
</feature>
<protein>
    <submittedName>
        <fullName evidence="3">Uncharacterized protein</fullName>
    </submittedName>
</protein>
<accession>A0A0M0J571</accession>
<dbReference type="Proteomes" id="UP000037460">
    <property type="component" value="Unassembled WGS sequence"/>
</dbReference>
<sequence length="321" mass="33151">MGRARASIGRRKYEAQLLATAAQQGGTAVQGDETLNSSEAFVQRQRIKREAIVRTVLGKWWAVALAMARRSRPGCTSLDFDTYESIYHSLFLQIVGPEDYDADEADESVAEEFANDAEGELEMSQAQFTDGMFEMADLHVPSLEASEYVAFLSTLLEAITDGNGGLVTVNRAVREGGGGAMSKTDLSKAEARLADLKRRAATGELTDAERREMEALERKLAVHTAAARKAASGGAPVASSGGAYSAEGIGSGYGMSGIGCGVLLSGGGGGYSALEGSGYSSPGGGGTGNGALGGSSRSSGIGEPAFSSIVTAAVARMPEPK</sequence>
<dbReference type="EMBL" id="JWZX01003369">
    <property type="protein sequence ID" value="KOO21363.1"/>
    <property type="molecule type" value="Genomic_DNA"/>
</dbReference>
<evidence type="ECO:0000256" key="1">
    <source>
        <dbReference type="SAM" id="Coils"/>
    </source>
</evidence>
<reference evidence="4" key="1">
    <citation type="journal article" date="2015" name="PLoS Genet.">
        <title>Genome Sequence and Transcriptome Analyses of Chrysochromulina tobin: Metabolic Tools for Enhanced Algal Fitness in the Prominent Order Prymnesiales (Haptophyceae).</title>
        <authorList>
            <person name="Hovde B.T."/>
            <person name="Deodato C.R."/>
            <person name="Hunsperger H.M."/>
            <person name="Ryken S.A."/>
            <person name="Yost W."/>
            <person name="Jha R.K."/>
            <person name="Patterson J."/>
            <person name="Monnat R.J. Jr."/>
            <person name="Barlow S.B."/>
            <person name="Starkenburg S.R."/>
            <person name="Cattolico R.A."/>
        </authorList>
    </citation>
    <scope>NUCLEOTIDE SEQUENCE</scope>
    <source>
        <strain evidence="4">CCMP291</strain>
    </source>
</reference>
<name>A0A0M0J571_9EUKA</name>
<organism evidence="3 4">
    <name type="scientific">Chrysochromulina tobinii</name>
    <dbReference type="NCBI Taxonomy" id="1460289"/>
    <lineage>
        <taxon>Eukaryota</taxon>
        <taxon>Haptista</taxon>
        <taxon>Haptophyta</taxon>
        <taxon>Prymnesiophyceae</taxon>
        <taxon>Prymnesiales</taxon>
        <taxon>Chrysochromulinaceae</taxon>
        <taxon>Chrysochromulina</taxon>
    </lineage>
</organism>
<gene>
    <name evidence="3" type="ORF">Ctob_003150</name>
</gene>
<feature type="coiled-coil region" evidence="1">
    <location>
        <begin position="186"/>
        <end position="226"/>
    </location>
</feature>
<feature type="compositionally biased region" description="Gly residues" evidence="2">
    <location>
        <begin position="282"/>
        <end position="293"/>
    </location>
</feature>
<proteinExistence type="predicted"/>
<dbReference type="AlphaFoldDB" id="A0A0M0J571"/>
<comment type="caution">
    <text evidence="3">The sequence shown here is derived from an EMBL/GenBank/DDBJ whole genome shotgun (WGS) entry which is preliminary data.</text>
</comment>
<evidence type="ECO:0000313" key="4">
    <source>
        <dbReference type="Proteomes" id="UP000037460"/>
    </source>
</evidence>
<evidence type="ECO:0000256" key="2">
    <source>
        <dbReference type="SAM" id="MobiDB-lite"/>
    </source>
</evidence>
<keyword evidence="4" id="KW-1185">Reference proteome</keyword>